<feature type="compositionally biased region" description="Low complexity" evidence="1">
    <location>
        <begin position="90"/>
        <end position="100"/>
    </location>
</feature>
<dbReference type="OrthoDB" id="3792571at2759"/>
<reference evidence="2" key="1">
    <citation type="journal article" date="2020" name="Stud. Mycol.">
        <title>101 Dothideomycetes genomes: a test case for predicting lifestyles and emergence of pathogens.</title>
        <authorList>
            <person name="Haridas S."/>
            <person name="Albert R."/>
            <person name="Binder M."/>
            <person name="Bloem J."/>
            <person name="Labutti K."/>
            <person name="Salamov A."/>
            <person name="Andreopoulos B."/>
            <person name="Baker S."/>
            <person name="Barry K."/>
            <person name="Bills G."/>
            <person name="Bluhm B."/>
            <person name="Cannon C."/>
            <person name="Castanera R."/>
            <person name="Culley D."/>
            <person name="Daum C."/>
            <person name="Ezra D."/>
            <person name="Gonzalez J."/>
            <person name="Henrissat B."/>
            <person name="Kuo A."/>
            <person name="Liang C."/>
            <person name="Lipzen A."/>
            <person name="Lutzoni F."/>
            <person name="Magnuson J."/>
            <person name="Mondo S."/>
            <person name="Nolan M."/>
            <person name="Ohm R."/>
            <person name="Pangilinan J."/>
            <person name="Park H.-J."/>
            <person name="Ramirez L."/>
            <person name="Alfaro M."/>
            <person name="Sun H."/>
            <person name="Tritt A."/>
            <person name="Yoshinaga Y."/>
            <person name="Zwiers L.-H."/>
            <person name="Turgeon B."/>
            <person name="Goodwin S."/>
            <person name="Spatafora J."/>
            <person name="Crous P."/>
            <person name="Grigoriev I."/>
        </authorList>
    </citation>
    <scope>NUCLEOTIDE SEQUENCE</scope>
    <source>
        <strain evidence="2">CBS 122367</strain>
    </source>
</reference>
<feature type="region of interest" description="Disordered" evidence="1">
    <location>
        <begin position="267"/>
        <end position="291"/>
    </location>
</feature>
<evidence type="ECO:0000313" key="3">
    <source>
        <dbReference type="Proteomes" id="UP000799291"/>
    </source>
</evidence>
<feature type="compositionally biased region" description="Low complexity" evidence="1">
    <location>
        <begin position="53"/>
        <end position="72"/>
    </location>
</feature>
<dbReference type="Proteomes" id="UP000799291">
    <property type="component" value="Unassembled WGS sequence"/>
</dbReference>
<dbReference type="EMBL" id="MU005578">
    <property type="protein sequence ID" value="KAF2685511.1"/>
    <property type="molecule type" value="Genomic_DNA"/>
</dbReference>
<feature type="region of interest" description="Disordered" evidence="1">
    <location>
        <begin position="195"/>
        <end position="216"/>
    </location>
</feature>
<gene>
    <name evidence="2" type="ORF">K458DRAFT_416743</name>
</gene>
<evidence type="ECO:0000256" key="1">
    <source>
        <dbReference type="SAM" id="MobiDB-lite"/>
    </source>
</evidence>
<feature type="region of interest" description="Disordered" evidence="1">
    <location>
        <begin position="1"/>
        <end position="142"/>
    </location>
</feature>
<name>A0A6G1J5M4_9PLEO</name>
<sequence length="291" mass="30846">MATQTTAPSSPPAPSPSGLRSAFRRWKDKWRTQPPSRTSNTNPSKAAYTPVDSAPTSRPTTTKSTKSTTASTPTPPPSTHPPATQHPRLRSVPSSPVPLHTALFTPTTQTTIHSPADPRNRSASPSPANTLRKHQRPPLSRRNTIQAESLASTSYPHAQFEDFSNLPLGIVTTTIVAGNGGEGRRKRHSRLRLSFSSKRSVSAGAGSVPSPLGSPGLMSRWHERSGSRAAGRFEQVPEVEGGETGPAMGMRARADSYREGLVEEMRGGKKDRVNAGGIMSGRGTPVPGAAG</sequence>
<dbReference type="AlphaFoldDB" id="A0A6G1J5M4"/>
<organism evidence="2 3">
    <name type="scientific">Lentithecium fluviatile CBS 122367</name>
    <dbReference type="NCBI Taxonomy" id="1168545"/>
    <lineage>
        <taxon>Eukaryota</taxon>
        <taxon>Fungi</taxon>
        <taxon>Dikarya</taxon>
        <taxon>Ascomycota</taxon>
        <taxon>Pezizomycotina</taxon>
        <taxon>Dothideomycetes</taxon>
        <taxon>Pleosporomycetidae</taxon>
        <taxon>Pleosporales</taxon>
        <taxon>Massarineae</taxon>
        <taxon>Lentitheciaceae</taxon>
        <taxon>Lentithecium</taxon>
    </lineage>
</organism>
<proteinExistence type="predicted"/>
<feature type="compositionally biased region" description="Polar residues" evidence="1">
    <location>
        <begin position="104"/>
        <end position="113"/>
    </location>
</feature>
<accession>A0A6G1J5M4</accession>
<protein>
    <submittedName>
        <fullName evidence="2">Uncharacterized protein</fullName>
    </submittedName>
</protein>
<evidence type="ECO:0000313" key="2">
    <source>
        <dbReference type="EMBL" id="KAF2685511.1"/>
    </source>
</evidence>
<feature type="compositionally biased region" description="Polar residues" evidence="1">
    <location>
        <begin position="33"/>
        <end position="44"/>
    </location>
</feature>
<keyword evidence="3" id="KW-1185">Reference proteome</keyword>